<reference evidence="2 3" key="1">
    <citation type="submission" date="2019-06" db="EMBL/GenBank/DDBJ databases">
        <title>Sequencing the genomes of 1000 actinobacteria strains.</title>
        <authorList>
            <person name="Klenk H.-P."/>
        </authorList>
    </citation>
    <scope>NUCLEOTIDE SEQUENCE [LARGE SCALE GENOMIC DNA]</scope>
    <source>
        <strain evidence="2 3">DSM 41649</strain>
    </source>
</reference>
<evidence type="ECO:0000313" key="2">
    <source>
        <dbReference type="EMBL" id="TWE15656.1"/>
    </source>
</evidence>
<sequence length="98" mass="9840">MTTTSPRPSRPWGALGAGTAAVAACAVCCAGPVLAVLGGIGITSAIGAMWMPALAVAAGLGVLVLRRRRRTASCRTGPVPADLGMPFVLVLALSRVRE</sequence>
<dbReference type="AlphaFoldDB" id="A0A561EJ69"/>
<dbReference type="RefSeq" id="WP_246192467.1">
    <property type="nucleotide sequence ID" value="NZ_BAAABR010000004.1"/>
</dbReference>
<dbReference type="PROSITE" id="PS51257">
    <property type="entry name" value="PROKAR_LIPOPROTEIN"/>
    <property type="match status" value="1"/>
</dbReference>
<feature type="transmembrane region" description="Helical" evidence="1">
    <location>
        <begin position="40"/>
        <end position="65"/>
    </location>
</feature>
<proteinExistence type="predicted"/>
<organism evidence="2 3">
    <name type="scientific">Kitasatospora atroaurantiaca</name>
    <dbReference type="NCBI Taxonomy" id="285545"/>
    <lineage>
        <taxon>Bacteria</taxon>
        <taxon>Bacillati</taxon>
        <taxon>Actinomycetota</taxon>
        <taxon>Actinomycetes</taxon>
        <taxon>Kitasatosporales</taxon>
        <taxon>Streptomycetaceae</taxon>
        <taxon>Kitasatospora</taxon>
    </lineage>
</organism>
<evidence type="ECO:0008006" key="4">
    <source>
        <dbReference type="Google" id="ProtNLM"/>
    </source>
</evidence>
<dbReference type="Gene3D" id="1.10.287.910">
    <property type="entry name" value="bacterial mercury transporter, merf"/>
    <property type="match status" value="1"/>
</dbReference>
<keyword evidence="1" id="KW-1133">Transmembrane helix</keyword>
<name>A0A561EJ69_9ACTN</name>
<keyword evidence="1" id="KW-0812">Transmembrane</keyword>
<keyword evidence="1" id="KW-0472">Membrane</keyword>
<protein>
    <recommendedName>
        <fullName evidence="4">Mercuric ion transport protein</fullName>
    </recommendedName>
</protein>
<keyword evidence="3" id="KW-1185">Reference proteome</keyword>
<evidence type="ECO:0000313" key="3">
    <source>
        <dbReference type="Proteomes" id="UP000318416"/>
    </source>
</evidence>
<gene>
    <name evidence="2" type="ORF">FB465_0579</name>
</gene>
<comment type="caution">
    <text evidence="2">The sequence shown here is derived from an EMBL/GenBank/DDBJ whole genome shotgun (WGS) entry which is preliminary data.</text>
</comment>
<accession>A0A561EJ69</accession>
<dbReference type="Proteomes" id="UP000318416">
    <property type="component" value="Unassembled WGS sequence"/>
</dbReference>
<evidence type="ECO:0000256" key="1">
    <source>
        <dbReference type="SAM" id="Phobius"/>
    </source>
</evidence>
<dbReference type="EMBL" id="VIVR01000001">
    <property type="protein sequence ID" value="TWE15656.1"/>
    <property type="molecule type" value="Genomic_DNA"/>
</dbReference>